<dbReference type="PANTHER" id="PTHR14021:SF15">
    <property type="entry name" value="IRON-SULFUR CLUSTER CO-CHAPERONE PROTEIN HSCB"/>
    <property type="match status" value="1"/>
</dbReference>
<dbReference type="AlphaFoldDB" id="A0A9R1TWK1"/>
<comment type="similarity">
    <text evidence="1">Belongs to the HscB family.</text>
</comment>
<accession>A0A9R1TWK1</accession>
<dbReference type="SMART" id="SM00271">
    <property type="entry name" value="DnaJ"/>
    <property type="match status" value="1"/>
</dbReference>
<proteinExistence type="inferred from homology"/>
<sequence>MEFMRESPKKCWQCDFPYKSDLFCQKCKTLQEPPESLDYFDILGVKKNYDVQDKEMRKKYRALQNLLHPDRFGNKTEREKQYSENLSSLLNKAYATLTNPLDRGIYLLKLKNLTIPEGTTSLDPMFLMEIMERNEEVQDAANNKDKIKKLVVKNHTILEELSRKASEAFHNNELEEAKKILVKMKYYASLDERLKKIKQDLGIVD</sequence>
<dbReference type="InterPro" id="IPR001623">
    <property type="entry name" value="DnaJ_domain"/>
</dbReference>
<dbReference type="InterPro" id="IPR009073">
    <property type="entry name" value="HscB_oligo_C"/>
</dbReference>
<reference evidence="5" key="1">
    <citation type="submission" date="2025-08" db="UniProtKB">
        <authorList>
            <consortium name="RefSeq"/>
        </authorList>
    </citation>
    <scope>IDENTIFICATION</scope>
    <source>
        <strain evidence="5">USDA-PBARC FA_bdor</strain>
        <tissue evidence="5">Whole organism</tissue>
    </source>
</reference>
<dbReference type="InterPro" id="IPR036869">
    <property type="entry name" value="J_dom_sf"/>
</dbReference>
<dbReference type="CDD" id="cd06257">
    <property type="entry name" value="DnaJ"/>
    <property type="match status" value="1"/>
</dbReference>
<dbReference type="Gene3D" id="1.10.287.110">
    <property type="entry name" value="DnaJ domain"/>
    <property type="match status" value="1"/>
</dbReference>
<dbReference type="Gene3D" id="1.20.1280.20">
    <property type="entry name" value="HscB, C-terminal domain"/>
    <property type="match status" value="1"/>
</dbReference>
<dbReference type="Pfam" id="PF07743">
    <property type="entry name" value="HSCB_C"/>
    <property type="match status" value="1"/>
</dbReference>
<dbReference type="GO" id="GO:0005739">
    <property type="term" value="C:mitochondrion"/>
    <property type="evidence" value="ECO:0007669"/>
    <property type="project" value="TreeGrafter"/>
</dbReference>
<keyword evidence="2" id="KW-0143">Chaperone</keyword>
<evidence type="ECO:0000256" key="1">
    <source>
        <dbReference type="ARBA" id="ARBA00010476"/>
    </source>
</evidence>
<dbReference type="GO" id="GO:0001671">
    <property type="term" value="F:ATPase activator activity"/>
    <property type="evidence" value="ECO:0007669"/>
    <property type="project" value="InterPro"/>
</dbReference>
<dbReference type="RefSeq" id="XP_011298587.1">
    <property type="nucleotide sequence ID" value="XM_011300285.1"/>
</dbReference>
<dbReference type="InterPro" id="IPR004640">
    <property type="entry name" value="HscB"/>
</dbReference>
<feature type="domain" description="J" evidence="3">
    <location>
        <begin position="38"/>
        <end position="110"/>
    </location>
</feature>
<protein>
    <submittedName>
        <fullName evidence="5">Iron-sulfur cluster co-chaperone protein HscB, mitochondrial isoform X2</fullName>
    </submittedName>
</protein>
<dbReference type="Proteomes" id="UP000694866">
    <property type="component" value="Unplaced"/>
</dbReference>
<evidence type="ECO:0000313" key="5">
    <source>
        <dbReference type="RefSeq" id="XP_011298587.1"/>
    </source>
</evidence>
<dbReference type="SUPFAM" id="SSF46565">
    <property type="entry name" value="Chaperone J-domain"/>
    <property type="match status" value="1"/>
</dbReference>
<dbReference type="PROSITE" id="PS50076">
    <property type="entry name" value="DNAJ_2"/>
    <property type="match status" value="1"/>
</dbReference>
<dbReference type="CTD" id="5740624"/>
<dbReference type="GeneID" id="105263820"/>
<organism evidence="4 5">
    <name type="scientific">Fopius arisanus</name>
    <dbReference type="NCBI Taxonomy" id="64838"/>
    <lineage>
        <taxon>Eukaryota</taxon>
        <taxon>Metazoa</taxon>
        <taxon>Ecdysozoa</taxon>
        <taxon>Arthropoda</taxon>
        <taxon>Hexapoda</taxon>
        <taxon>Insecta</taxon>
        <taxon>Pterygota</taxon>
        <taxon>Neoptera</taxon>
        <taxon>Endopterygota</taxon>
        <taxon>Hymenoptera</taxon>
        <taxon>Apocrita</taxon>
        <taxon>Ichneumonoidea</taxon>
        <taxon>Braconidae</taxon>
        <taxon>Opiinae</taxon>
        <taxon>Fopius</taxon>
    </lineage>
</organism>
<dbReference type="Pfam" id="PF00226">
    <property type="entry name" value="DnaJ"/>
    <property type="match status" value="1"/>
</dbReference>
<evidence type="ECO:0000256" key="2">
    <source>
        <dbReference type="ARBA" id="ARBA00023186"/>
    </source>
</evidence>
<dbReference type="GO" id="GO:0051087">
    <property type="term" value="F:protein-folding chaperone binding"/>
    <property type="evidence" value="ECO:0007669"/>
    <property type="project" value="InterPro"/>
</dbReference>
<evidence type="ECO:0000259" key="3">
    <source>
        <dbReference type="PROSITE" id="PS50076"/>
    </source>
</evidence>
<dbReference type="GO" id="GO:0044571">
    <property type="term" value="P:[2Fe-2S] cluster assembly"/>
    <property type="evidence" value="ECO:0007669"/>
    <property type="project" value="InterPro"/>
</dbReference>
<dbReference type="OrthoDB" id="448954at2759"/>
<dbReference type="InterPro" id="IPR036386">
    <property type="entry name" value="HscB_C_sf"/>
</dbReference>
<gene>
    <name evidence="5" type="primary">Hsc20</name>
</gene>
<dbReference type="PANTHER" id="PTHR14021">
    <property type="entry name" value="IRON-SULFUR CLUSTER CO-CHAPERONE PROTEIN HSCB"/>
    <property type="match status" value="1"/>
</dbReference>
<dbReference type="SUPFAM" id="SSF47144">
    <property type="entry name" value="HSC20 (HSCB), C-terminal oligomerisation domain"/>
    <property type="match status" value="1"/>
</dbReference>
<dbReference type="GO" id="GO:0051259">
    <property type="term" value="P:protein complex oligomerization"/>
    <property type="evidence" value="ECO:0007669"/>
    <property type="project" value="InterPro"/>
</dbReference>
<name>A0A9R1TWK1_9HYME</name>
<dbReference type="NCBIfam" id="TIGR00714">
    <property type="entry name" value="hscB"/>
    <property type="match status" value="1"/>
</dbReference>
<evidence type="ECO:0000313" key="4">
    <source>
        <dbReference type="Proteomes" id="UP000694866"/>
    </source>
</evidence>
<keyword evidence="4" id="KW-1185">Reference proteome</keyword>